<dbReference type="Proteomes" id="UP000190285">
    <property type="component" value="Unassembled WGS sequence"/>
</dbReference>
<dbReference type="Gene3D" id="3.30.1330.10">
    <property type="entry name" value="PurM-like, N-terminal domain"/>
    <property type="match status" value="1"/>
</dbReference>
<dbReference type="GO" id="GO:0051604">
    <property type="term" value="P:protein maturation"/>
    <property type="evidence" value="ECO:0007669"/>
    <property type="project" value="TreeGrafter"/>
</dbReference>
<sequence>MKVGKLDSELLEKIVFSHIKFRRKEVLVRSGIGEDCAVVDFGEYALVMSTDPITGAANEVGKLAVHINCNDIASNGIQPLGLMMTILAPEKTTEKEIDQIMEQAASEAAKLNVEIIGGHTEVTRAVNRIVISATAIGKQLKSSIVRNSEVKIGDKIIMTKTAGLEGTGIIAHDLEEKLSSTFSREIIEKAQKMVEYISVVKEGVIGGKIGASSMHDVTEGGLLGAVWEICSASKVGCNIYRDKIAISKETEEICKFLNINPLKLISSGTMVITISPDKEEKLIKELKKSGIDASVIGEITVTGKYLIENNREFEIESPQSDELYKVI</sequence>
<dbReference type="Pfam" id="PF02769">
    <property type="entry name" value="AIRS_C"/>
    <property type="match status" value="1"/>
</dbReference>
<dbReference type="InterPro" id="IPR010918">
    <property type="entry name" value="PurM-like_C_dom"/>
</dbReference>
<dbReference type="Pfam" id="PF00586">
    <property type="entry name" value="AIRS"/>
    <property type="match status" value="1"/>
</dbReference>
<gene>
    <name evidence="4" type="ORF">SAMN02194393_05495</name>
</gene>
<protein>
    <submittedName>
        <fullName evidence="4">Hydrogenase expression/formation protein HypE</fullName>
    </submittedName>
</protein>
<keyword evidence="5" id="KW-1185">Reference proteome</keyword>
<dbReference type="OrthoDB" id="153904at2"/>
<evidence type="ECO:0000313" key="4">
    <source>
        <dbReference type="EMBL" id="SKC92498.1"/>
    </source>
</evidence>
<evidence type="ECO:0000259" key="2">
    <source>
        <dbReference type="Pfam" id="PF00586"/>
    </source>
</evidence>
<dbReference type="InterPro" id="IPR036921">
    <property type="entry name" value="PurM-like_N_sf"/>
</dbReference>
<accession>A0A1T5MXA3</accession>
<organism evidence="4 5">
    <name type="scientific">Maledivibacter halophilus</name>
    <dbReference type="NCBI Taxonomy" id="36842"/>
    <lineage>
        <taxon>Bacteria</taxon>
        <taxon>Bacillati</taxon>
        <taxon>Bacillota</taxon>
        <taxon>Clostridia</taxon>
        <taxon>Peptostreptococcales</taxon>
        <taxon>Caminicellaceae</taxon>
        <taxon>Maledivibacter</taxon>
    </lineage>
</organism>
<evidence type="ECO:0000313" key="5">
    <source>
        <dbReference type="Proteomes" id="UP000190285"/>
    </source>
</evidence>
<comment type="similarity">
    <text evidence="1">Belongs to the HypE family.</text>
</comment>
<dbReference type="Gene3D" id="3.90.650.10">
    <property type="entry name" value="PurM-like C-terminal domain"/>
    <property type="match status" value="1"/>
</dbReference>
<dbReference type="SUPFAM" id="SSF56042">
    <property type="entry name" value="PurM C-terminal domain-like"/>
    <property type="match status" value="1"/>
</dbReference>
<dbReference type="STRING" id="36842.SAMN02194393_05495"/>
<evidence type="ECO:0000256" key="1">
    <source>
        <dbReference type="ARBA" id="ARBA00006243"/>
    </source>
</evidence>
<dbReference type="PIRSF" id="PIRSF005644">
    <property type="entry name" value="Hdrgns_mtr_HypE"/>
    <property type="match status" value="1"/>
</dbReference>
<reference evidence="4 5" key="1">
    <citation type="submission" date="2017-02" db="EMBL/GenBank/DDBJ databases">
        <authorList>
            <person name="Peterson S.W."/>
        </authorList>
    </citation>
    <scope>NUCLEOTIDE SEQUENCE [LARGE SCALE GENOMIC DNA]</scope>
    <source>
        <strain evidence="4 5">M1</strain>
    </source>
</reference>
<dbReference type="InterPro" id="IPR016188">
    <property type="entry name" value="PurM-like_N"/>
</dbReference>
<feature type="domain" description="PurM-like N-terminal" evidence="2">
    <location>
        <begin position="33"/>
        <end position="138"/>
    </location>
</feature>
<dbReference type="PANTHER" id="PTHR30303">
    <property type="entry name" value="HYDROGENASE ISOENZYMES FORMATION PROTEIN HYPE"/>
    <property type="match status" value="1"/>
</dbReference>
<name>A0A1T5MXA3_9FIRM</name>
<dbReference type="SUPFAM" id="SSF55326">
    <property type="entry name" value="PurM N-terminal domain-like"/>
    <property type="match status" value="1"/>
</dbReference>
<dbReference type="InterPro" id="IPR036676">
    <property type="entry name" value="PurM-like_C_sf"/>
</dbReference>
<proteinExistence type="inferred from homology"/>
<dbReference type="InterPro" id="IPR011854">
    <property type="entry name" value="HypE"/>
</dbReference>
<dbReference type="EMBL" id="FUZT01000029">
    <property type="protein sequence ID" value="SKC92498.1"/>
    <property type="molecule type" value="Genomic_DNA"/>
</dbReference>
<dbReference type="PANTHER" id="PTHR30303:SF4">
    <property type="entry name" value="HYDROGENASE EXPRESSION_FORMATION PROTEIN HYPE"/>
    <property type="match status" value="1"/>
</dbReference>
<dbReference type="CDD" id="cd06061">
    <property type="entry name" value="PurM-like1"/>
    <property type="match status" value="1"/>
</dbReference>
<dbReference type="AlphaFoldDB" id="A0A1T5MXA3"/>
<feature type="domain" description="PurM-like C-terminal" evidence="3">
    <location>
        <begin position="151"/>
        <end position="304"/>
    </location>
</feature>
<evidence type="ECO:0000259" key="3">
    <source>
        <dbReference type="Pfam" id="PF02769"/>
    </source>
</evidence>